<organism evidence="1">
    <name type="scientific">Streptomyces sp. R41</name>
    <dbReference type="NCBI Taxonomy" id="3238632"/>
    <lineage>
        <taxon>Bacteria</taxon>
        <taxon>Bacillati</taxon>
        <taxon>Actinomycetota</taxon>
        <taxon>Actinomycetes</taxon>
        <taxon>Kitasatosporales</taxon>
        <taxon>Streptomycetaceae</taxon>
        <taxon>Streptomyces</taxon>
    </lineage>
</organism>
<gene>
    <name evidence="1" type="ORF">AB5J53_08815</name>
</gene>
<dbReference type="EMBL" id="CP163443">
    <property type="protein sequence ID" value="XDQ51740.1"/>
    <property type="molecule type" value="Genomic_DNA"/>
</dbReference>
<accession>A0AB39RDF9</accession>
<proteinExistence type="predicted"/>
<dbReference type="InterPro" id="IPR035944">
    <property type="entry name" value="YfbM-like_sf"/>
</dbReference>
<evidence type="ECO:0000313" key="1">
    <source>
        <dbReference type="EMBL" id="XDQ51740.1"/>
    </source>
</evidence>
<dbReference type="AlphaFoldDB" id="A0AB39RDF9"/>
<dbReference type="Gene3D" id="3.40.1760.10">
    <property type="entry name" value="YfbM-like super family"/>
    <property type="match status" value="1"/>
</dbReference>
<protein>
    <submittedName>
        <fullName evidence="1">DUF1877 domain-containing protein</fullName>
    </submittedName>
</protein>
<sequence>MPPQVGRGLLWYCRRTSAHPHLVDVLERALSGDPGGDIGFLDHDEVYDRITDPPGLLAPAAVDEITRALVDVDIDHVLADLPESAEAAASVVGFEGFRGDVRAYLVEHFLALCAFFRGAQLRGQCVVVWID</sequence>
<dbReference type="RefSeq" id="WP_369245059.1">
    <property type="nucleotide sequence ID" value="NZ_CP163443.1"/>
</dbReference>
<name>A0AB39RDF9_9ACTN</name>
<reference evidence="1" key="1">
    <citation type="submission" date="2024-07" db="EMBL/GenBank/DDBJ databases">
        <authorList>
            <person name="Yu S.T."/>
        </authorList>
    </citation>
    <scope>NUCLEOTIDE SEQUENCE</scope>
    <source>
        <strain evidence="1">R41</strain>
    </source>
</reference>